<gene>
    <name evidence="3" type="ORF">ACFQPF_05535</name>
</gene>
<comment type="caution">
    <text evidence="3">The sequence shown here is derived from an EMBL/GenBank/DDBJ whole genome shotgun (WGS) entry which is preliminary data.</text>
</comment>
<dbReference type="Proteomes" id="UP001596549">
    <property type="component" value="Unassembled WGS sequence"/>
</dbReference>
<keyword evidence="2" id="KW-0472">Membrane</keyword>
<evidence type="ECO:0000256" key="2">
    <source>
        <dbReference type="SAM" id="Phobius"/>
    </source>
</evidence>
<proteinExistence type="predicted"/>
<feature type="transmembrane region" description="Helical" evidence="2">
    <location>
        <begin position="7"/>
        <end position="26"/>
    </location>
</feature>
<feature type="region of interest" description="Disordered" evidence="1">
    <location>
        <begin position="34"/>
        <end position="98"/>
    </location>
</feature>
<name>A0ABW2NKD7_9BACL</name>
<keyword evidence="2" id="KW-0812">Transmembrane</keyword>
<evidence type="ECO:0000313" key="3">
    <source>
        <dbReference type="EMBL" id="MFC7371132.1"/>
    </source>
</evidence>
<organism evidence="3 4">
    <name type="scientific">Fictibacillus iocasae</name>
    <dbReference type="NCBI Taxonomy" id="2715437"/>
    <lineage>
        <taxon>Bacteria</taxon>
        <taxon>Bacillati</taxon>
        <taxon>Bacillota</taxon>
        <taxon>Bacilli</taxon>
        <taxon>Bacillales</taxon>
        <taxon>Fictibacillaceae</taxon>
        <taxon>Fictibacillus</taxon>
    </lineage>
</organism>
<keyword evidence="4" id="KW-1185">Reference proteome</keyword>
<feature type="region of interest" description="Disordered" evidence="1">
    <location>
        <begin position="116"/>
        <end position="165"/>
    </location>
</feature>
<accession>A0ABW2NKD7</accession>
<reference evidence="4" key="1">
    <citation type="journal article" date="2019" name="Int. J. Syst. Evol. Microbiol.">
        <title>The Global Catalogue of Microorganisms (GCM) 10K type strain sequencing project: providing services to taxonomists for standard genome sequencing and annotation.</title>
        <authorList>
            <consortium name="The Broad Institute Genomics Platform"/>
            <consortium name="The Broad Institute Genome Sequencing Center for Infectious Disease"/>
            <person name="Wu L."/>
            <person name="Ma J."/>
        </authorList>
    </citation>
    <scope>NUCLEOTIDE SEQUENCE [LARGE SCALE GENOMIC DNA]</scope>
    <source>
        <strain evidence="4">NBRC 106396</strain>
    </source>
</reference>
<protein>
    <submittedName>
        <fullName evidence="3">Uncharacterized protein</fullName>
    </submittedName>
</protein>
<feature type="compositionally biased region" description="Basic and acidic residues" evidence="1">
    <location>
        <begin position="34"/>
        <end position="74"/>
    </location>
</feature>
<sequence length="284" mass="29369">MKPATKYIAVGLTALGLIGSGTFYFINHETKVADNKAKITSEKESDSKKSAQRDAAKKDGSAKADSDASGKKGAEGNSGSGESVGAAGEGAATASAGTEGYTAGGKISGYTLTSSGSISGGSGSGSRSESGSAGGGSSTVAPKPAGNGGKTDDYDTTAGVSDEKSRKTIEKIKQNHLPAFLNLQAKADAEINSILNAASAEYQTMKNNGTPMSFDYFMNKYEPRASAAEAKIDGQFFDAYNEMRDDLIRKKVSPAAADEFRQVYMAEKQARRDAILAQASALFN</sequence>
<keyword evidence="2" id="KW-1133">Transmembrane helix</keyword>
<evidence type="ECO:0000313" key="4">
    <source>
        <dbReference type="Proteomes" id="UP001596549"/>
    </source>
</evidence>
<feature type="compositionally biased region" description="Low complexity" evidence="1">
    <location>
        <begin position="75"/>
        <end position="98"/>
    </location>
</feature>
<dbReference type="EMBL" id="JBHTCP010000010">
    <property type="protein sequence ID" value="MFC7371132.1"/>
    <property type="molecule type" value="Genomic_DNA"/>
</dbReference>
<dbReference type="RefSeq" id="WP_379747403.1">
    <property type="nucleotide sequence ID" value="NZ_JBHTCP010000010.1"/>
</dbReference>
<evidence type="ECO:0000256" key="1">
    <source>
        <dbReference type="SAM" id="MobiDB-lite"/>
    </source>
</evidence>